<dbReference type="AlphaFoldDB" id="A0A1H8QFQ8"/>
<evidence type="ECO:0000256" key="1">
    <source>
        <dbReference type="SAM" id="MobiDB-lite"/>
    </source>
</evidence>
<evidence type="ECO:0000313" key="2">
    <source>
        <dbReference type="EMBL" id="SEO52747.1"/>
    </source>
</evidence>
<name>A0A1H8QFQ8_9BACL</name>
<feature type="region of interest" description="Disordered" evidence="1">
    <location>
        <begin position="1"/>
        <end position="38"/>
    </location>
</feature>
<gene>
    <name evidence="2" type="ORF">SAMN04487895_108202</name>
</gene>
<accession>A0A1H8QFQ8</accession>
<reference evidence="2 3" key="1">
    <citation type="submission" date="2016-10" db="EMBL/GenBank/DDBJ databases">
        <authorList>
            <person name="de Groot N.N."/>
        </authorList>
    </citation>
    <scope>NUCLEOTIDE SEQUENCE [LARGE SCALE GENOMIC DNA]</scope>
    <source>
        <strain evidence="2 3">CGMCC 1.10238</strain>
    </source>
</reference>
<sequence>MPSEPGWWKPAADLHEAHPGDGLPKTSVGSPGTGPLSCKRPDLPVWQVEWYRENTSPRLFLRRGLFLFSEGGHEDVKPDYSKRD</sequence>
<dbReference type="EMBL" id="FODH01000008">
    <property type="protein sequence ID" value="SEO52747.1"/>
    <property type="molecule type" value="Genomic_DNA"/>
</dbReference>
<proteinExistence type="predicted"/>
<dbReference type="Proteomes" id="UP000198809">
    <property type="component" value="Unassembled WGS sequence"/>
</dbReference>
<organism evidence="2 3">
    <name type="scientific">Paenibacillus sophorae</name>
    <dbReference type="NCBI Taxonomy" id="1333845"/>
    <lineage>
        <taxon>Bacteria</taxon>
        <taxon>Bacillati</taxon>
        <taxon>Bacillota</taxon>
        <taxon>Bacilli</taxon>
        <taxon>Bacillales</taxon>
        <taxon>Paenibacillaceae</taxon>
        <taxon>Paenibacillus</taxon>
    </lineage>
</organism>
<protein>
    <submittedName>
        <fullName evidence="2">Uncharacterized protein</fullName>
    </submittedName>
</protein>
<evidence type="ECO:0000313" key="3">
    <source>
        <dbReference type="Proteomes" id="UP000198809"/>
    </source>
</evidence>